<dbReference type="AlphaFoldDB" id="A0A2P8GQU6"/>
<dbReference type="Proteomes" id="UP000242682">
    <property type="component" value="Unassembled WGS sequence"/>
</dbReference>
<dbReference type="InterPro" id="IPR016185">
    <property type="entry name" value="PreATP-grasp_dom_sf"/>
</dbReference>
<proteinExistence type="predicted"/>
<accession>A0A2P8GQU6</accession>
<dbReference type="InterPro" id="IPR013815">
    <property type="entry name" value="ATP_grasp_subdomain_1"/>
</dbReference>
<dbReference type="PROSITE" id="PS50975">
    <property type="entry name" value="ATP_GRASP"/>
    <property type="match status" value="1"/>
</dbReference>
<dbReference type="Gene3D" id="3.30.470.20">
    <property type="entry name" value="ATP-grasp fold, B domain"/>
    <property type="match status" value="1"/>
</dbReference>
<evidence type="ECO:0000313" key="6">
    <source>
        <dbReference type="EMBL" id="PSL36338.1"/>
    </source>
</evidence>
<evidence type="ECO:0000256" key="1">
    <source>
        <dbReference type="ARBA" id="ARBA00022598"/>
    </source>
</evidence>
<gene>
    <name evidence="6" type="ORF">B0H99_107159</name>
</gene>
<keyword evidence="3 4" id="KW-0067">ATP-binding</keyword>
<evidence type="ECO:0000256" key="2">
    <source>
        <dbReference type="ARBA" id="ARBA00022741"/>
    </source>
</evidence>
<name>A0A2P8GQU6_9BACL</name>
<dbReference type="GO" id="GO:0046872">
    <property type="term" value="F:metal ion binding"/>
    <property type="evidence" value="ECO:0007669"/>
    <property type="project" value="InterPro"/>
</dbReference>
<comment type="caution">
    <text evidence="6">The sequence shown here is derived from an EMBL/GenBank/DDBJ whole genome shotgun (WGS) entry which is preliminary data.</text>
</comment>
<keyword evidence="1" id="KW-0436">Ligase</keyword>
<evidence type="ECO:0000256" key="3">
    <source>
        <dbReference type="ARBA" id="ARBA00022840"/>
    </source>
</evidence>
<dbReference type="GO" id="GO:0016874">
    <property type="term" value="F:ligase activity"/>
    <property type="evidence" value="ECO:0007669"/>
    <property type="project" value="UniProtKB-KW"/>
</dbReference>
<evidence type="ECO:0000256" key="4">
    <source>
        <dbReference type="PROSITE-ProRule" id="PRU00409"/>
    </source>
</evidence>
<evidence type="ECO:0000259" key="5">
    <source>
        <dbReference type="PROSITE" id="PS50975"/>
    </source>
</evidence>
<dbReference type="RefSeq" id="WP_106533697.1">
    <property type="nucleotide sequence ID" value="NZ_PYAT01000007.1"/>
</dbReference>
<dbReference type="SUPFAM" id="SSF56059">
    <property type="entry name" value="Glutathione synthetase ATP-binding domain-like"/>
    <property type="match status" value="1"/>
</dbReference>
<keyword evidence="7" id="KW-1185">Reference proteome</keyword>
<organism evidence="6 7">
    <name type="scientific">Planomicrobium soli</name>
    <dbReference type="NCBI Taxonomy" id="1176648"/>
    <lineage>
        <taxon>Bacteria</taxon>
        <taxon>Bacillati</taxon>
        <taxon>Bacillota</taxon>
        <taxon>Bacilli</taxon>
        <taxon>Bacillales</taxon>
        <taxon>Caryophanaceae</taxon>
        <taxon>Planomicrobium</taxon>
    </lineage>
</organism>
<dbReference type="GO" id="GO:0005524">
    <property type="term" value="F:ATP binding"/>
    <property type="evidence" value="ECO:0007669"/>
    <property type="project" value="UniProtKB-UniRule"/>
</dbReference>
<dbReference type="PANTHER" id="PTHR43585:SF2">
    <property type="entry name" value="ATP-GRASP ENZYME FSQD"/>
    <property type="match status" value="1"/>
</dbReference>
<dbReference type="Gene3D" id="3.30.1490.20">
    <property type="entry name" value="ATP-grasp fold, A domain"/>
    <property type="match status" value="1"/>
</dbReference>
<evidence type="ECO:0000313" key="7">
    <source>
        <dbReference type="Proteomes" id="UP000242682"/>
    </source>
</evidence>
<dbReference type="InterPro" id="IPR052032">
    <property type="entry name" value="ATP-dep_AA_Ligase"/>
</dbReference>
<protein>
    <submittedName>
        <fullName evidence="6">Biotin carboxylase</fullName>
    </submittedName>
</protein>
<dbReference type="EMBL" id="PYAT01000007">
    <property type="protein sequence ID" value="PSL36338.1"/>
    <property type="molecule type" value="Genomic_DNA"/>
</dbReference>
<feature type="domain" description="ATP-grasp" evidence="5">
    <location>
        <begin position="112"/>
        <end position="307"/>
    </location>
</feature>
<keyword evidence="2 4" id="KW-0547">Nucleotide-binding</keyword>
<dbReference type="PANTHER" id="PTHR43585">
    <property type="entry name" value="FUMIPYRROLE BIOSYNTHESIS PROTEIN C"/>
    <property type="match status" value="1"/>
</dbReference>
<dbReference type="InterPro" id="IPR005479">
    <property type="entry name" value="CPAse_ATP-bd"/>
</dbReference>
<sequence length="435" mass="49083">MKLTQKKVLILGGIHHMIDVVNTAKKMGIYTIVTDNIDGSPAKMYADKSYDISTADIDALCDMARSENVAGIFTAFEDINTWNALLLCEKLQLPFYATKKQLEIASNKNQFKAFCRQYGVPVVEEFKVEGNLTEQTIAQMTFPVIIKPVDSYASKGITICHDAKEAKSGYEKALQFSKSKTAIIEPFIDNSYGVQFFYTIQKGQVVLNGVVDRYVYKQTKDAPPLPVAMAFPSRHQDHYIKTVDPKVRKMIQGMGIENGLVFIQALFENESYYIYEMGFRFSGEQHYKIIEKQTGINLLEMMLDFSVGNPIEKYDISTFDDGYMPRPSYNLPILLNTGTIKEIIGLEKVEAMPEVVSNVMTRKVGDTIDVIGAYSQMLGRFNIVAQSTDELNQTIKNIQETLRVVSTRETEMISVKFCPVTGTCTNNQQTISQFR</sequence>
<dbReference type="SUPFAM" id="SSF52440">
    <property type="entry name" value="PreATP-grasp domain"/>
    <property type="match status" value="1"/>
</dbReference>
<dbReference type="InterPro" id="IPR011761">
    <property type="entry name" value="ATP-grasp"/>
</dbReference>
<dbReference type="Pfam" id="PF02786">
    <property type="entry name" value="CPSase_L_D2"/>
    <property type="match status" value="1"/>
</dbReference>
<reference evidence="6 7" key="1">
    <citation type="submission" date="2018-03" db="EMBL/GenBank/DDBJ databases">
        <title>Genomic Encyclopedia of Type Strains, Phase III (KMG-III): the genomes of soil and plant-associated and newly described type strains.</title>
        <authorList>
            <person name="Whitman W."/>
        </authorList>
    </citation>
    <scope>NUCLEOTIDE SEQUENCE [LARGE SCALE GENOMIC DNA]</scope>
    <source>
        <strain evidence="6 7">CGMCC 1.12259</strain>
    </source>
</reference>
<dbReference type="Gene3D" id="3.40.50.20">
    <property type="match status" value="1"/>
</dbReference>
<dbReference type="OrthoDB" id="9803907at2"/>